<keyword evidence="6" id="KW-1185">Reference proteome</keyword>
<keyword evidence="3" id="KW-1005">Bacterial flagellum biogenesis</keyword>
<reference evidence="5" key="1">
    <citation type="submission" date="2023-05" db="EMBL/GenBank/DDBJ databases">
        <title>Anaerotaeda fermentans gen. nov., sp. nov., a novel anaerobic planctomycete of the new family within the order Sedimentisphaerales isolated from Taman Peninsula, Russia.</title>
        <authorList>
            <person name="Khomyakova M.A."/>
            <person name="Merkel A.Y."/>
            <person name="Slobodkin A.I."/>
        </authorList>
    </citation>
    <scope>NUCLEOTIDE SEQUENCE</scope>
    <source>
        <strain evidence="5">M17dextr</strain>
    </source>
</reference>
<dbReference type="EMBL" id="JASCXX010000003">
    <property type="protein sequence ID" value="MDI6448114.1"/>
    <property type="molecule type" value="Genomic_DNA"/>
</dbReference>
<keyword evidence="5" id="KW-0282">Flagellum</keyword>
<dbReference type="AlphaFoldDB" id="A0AAW6TWP4"/>
<sequence>MSVIGATASAGELQMDFMQLLVAQLQNQNPLEPMDNQDMAAQLAQFSQLQQLENMNGSFGQVLKAVEKEYASSLIGKDVSFVVTADDGTVTADTGRVDEVLVDGDDVTLVVAGRRVALADVFSIRE</sequence>
<organism evidence="5 6">
    <name type="scientific">Anaerobaca lacustris</name>
    <dbReference type="NCBI Taxonomy" id="3044600"/>
    <lineage>
        <taxon>Bacteria</taxon>
        <taxon>Pseudomonadati</taxon>
        <taxon>Planctomycetota</taxon>
        <taxon>Phycisphaerae</taxon>
        <taxon>Sedimentisphaerales</taxon>
        <taxon>Anaerobacaceae</taxon>
        <taxon>Anaerobaca</taxon>
    </lineage>
</organism>
<dbReference type="InterPro" id="IPR005648">
    <property type="entry name" value="FlgD"/>
</dbReference>
<comment type="similarity">
    <text evidence="1">Belongs to the FlgD family.</text>
</comment>
<dbReference type="Pfam" id="PF03963">
    <property type="entry name" value="FlgD"/>
    <property type="match status" value="1"/>
</dbReference>
<protein>
    <recommendedName>
        <fullName evidence="2">Basal-body rod modification protein FlgD</fullName>
    </recommendedName>
</protein>
<dbReference type="RefSeq" id="WP_349243524.1">
    <property type="nucleotide sequence ID" value="NZ_JASCXX010000003.1"/>
</dbReference>
<comment type="caution">
    <text evidence="5">The sequence shown here is derived from an EMBL/GenBank/DDBJ whole genome shotgun (WGS) entry which is preliminary data.</text>
</comment>
<keyword evidence="5" id="KW-0966">Cell projection</keyword>
<evidence type="ECO:0000256" key="3">
    <source>
        <dbReference type="ARBA" id="ARBA00022795"/>
    </source>
</evidence>
<gene>
    <name evidence="5" type="ORF">QJ522_03570</name>
</gene>
<accession>A0AAW6TWP4</accession>
<proteinExistence type="inferred from homology"/>
<evidence type="ECO:0000256" key="4">
    <source>
        <dbReference type="ARBA" id="ARBA00024746"/>
    </source>
</evidence>
<dbReference type="GO" id="GO:0044781">
    <property type="term" value="P:bacterial-type flagellum organization"/>
    <property type="evidence" value="ECO:0007669"/>
    <property type="project" value="UniProtKB-KW"/>
</dbReference>
<dbReference type="Proteomes" id="UP001431776">
    <property type="component" value="Unassembled WGS sequence"/>
</dbReference>
<evidence type="ECO:0000256" key="2">
    <source>
        <dbReference type="ARBA" id="ARBA00016013"/>
    </source>
</evidence>
<evidence type="ECO:0000313" key="6">
    <source>
        <dbReference type="Proteomes" id="UP001431776"/>
    </source>
</evidence>
<evidence type="ECO:0000313" key="5">
    <source>
        <dbReference type="EMBL" id="MDI6448114.1"/>
    </source>
</evidence>
<name>A0AAW6TWP4_9BACT</name>
<comment type="function">
    <text evidence="4">Required for flagellar hook formation. May act as a scaffolding protein.</text>
</comment>
<keyword evidence="5" id="KW-0969">Cilium</keyword>
<evidence type="ECO:0000256" key="1">
    <source>
        <dbReference type="ARBA" id="ARBA00010577"/>
    </source>
</evidence>